<protein>
    <recommendedName>
        <fullName evidence="5">HTH lysR-type domain-containing protein</fullName>
    </recommendedName>
</protein>
<dbReference type="EMBL" id="CP005960">
    <property type="protein sequence ID" value="AHZ67904.1"/>
    <property type="molecule type" value="Genomic_DNA"/>
</dbReference>
<dbReference type="GO" id="GO:0003700">
    <property type="term" value="F:DNA-binding transcription factor activity"/>
    <property type="evidence" value="ECO:0007669"/>
    <property type="project" value="InterPro"/>
</dbReference>
<evidence type="ECO:0000313" key="7">
    <source>
        <dbReference type="Proteomes" id="UP000026913"/>
    </source>
</evidence>
<dbReference type="GO" id="GO:0006351">
    <property type="term" value="P:DNA-templated transcription"/>
    <property type="evidence" value="ECO:0007669"/>
    <property type="project" value="TreeGrafter"/>
</dbReference>
<proteinExistence type="inferred from homology"/>
<dbReference type="PANTHER" id="PTHR30537:SF3">
    <property type="entry name" value="TRANSCRIPTIONAL REGULATORY PROTEIN"/>
    <property type="match status" value="1"/>
</dbReference>
<keyword evidence="4" id="KW-0804">Transcription</keyword>
<dbReference type="SUPFAM" id="SSF46785">
    <property type="entry name" value="Winged helix' DNA-binding domain"/>
    <property type="match status" value="1"/>
</dbReference>
<name>A0A024E4N7_9PSED</name>
<dbReference type="AlphaFoldDB" id="A0A024E4N7"/>
<evidence type="ECO:0000256" key="4">
    <source>
        <dbReference type="ARBA" id="ARBA00023163"/>
    </source>
</evidence>
<keyword evidence="3" id="KW-0238">DNA-binding</keyword>
<dbReference type="InterPro" id="IPR005119">
    <property type="entry name" value="LysR_subst-bd"/>
</dbReference>
<dbReference type="RefSeq" id="WP_010459525.1">
    <property type="nucleotide sequence ID" value="NZ_CP005960.1"/>
</dbReference>
<keyword evidence="2" id="KW-0805">Transcription regulation</keyword>
<dbReference type="HOGENOM" id="CLU_039613_2_1_6"/>
<reference evidence="6 7" key="1">
    <citation type="journal article" date="2012" name="J. Bacteriol.">
        <title>Genome sequence of cold-adapted Pseudomonas mandelii strain JR-1.</title>
        <authorList>
            <person name="Jang S.H."/>
            <person name="Kim J."/>
            <person name="Kim J."/>
            <person name="Hong S."/>
            <person name="Lee C."/>
        </authorList>
    </citation>
    <scope>NUCLEOTIDE SEQUENCE [LARGE SCALE GENOMIC DNA]</scope>
    <source>
        <strain evidence="6 7">JR-1</strain>
    </source>
</reference>
<dbReference type="SUPFAM" id="SSF53850">
    <property type="entry name" value="Periplasmic binding protein-like II"/>
    <property type="match status" value="1"/>
</dbReference>
<dbReference type="InterPro" id="IPR058163">
    <property type="entry name" value="LysR-type_TF_proteobact-type"/>
</dbReference>
<feature type="domain" description="HTH lysR-type" evidence="5">
    <location>
        <begin position="2"/>
        <end position="59"/>
    </location>
</feature>
<evidence type="ECO:0000256" key="1">
    <source>
        <dbReference type="ARBA" id="ARBA00009437"/>
    </source>
</evidence>
<evidence type="ECO:0000313" key="6">
    <source>
        <dbReference type="EMBL" id="AHZ67904.1"/>
    </source>
</evidence>
<organism evidence="6 7">
    <name type="scientific">Pseudomonas mandelii JR-1</name>
    <dbReference type="NCBI Taxonomy" id="1147786"/>
    <lineage>
        <taxon>Bacteria</taxon>
        <taxon>Pseudomonadati</taxon>
        <taxon>Pseudomonadota</taxon>
        <taxon>Gammaproteobacteria</taxon>
        <taxon>Pseudomonadales</taxon>
        <taxon>Pseudomonadaceae</taxon>
        <taxon>Pseudomonas</taxon>
    </lineage>
</organism>
<dbReference type="InterPro" id="IPR036390">
    <property type="entry name" value="WH_DNA-bd_sf"/>
</dbReference>
<gene>
    <name evidence="6" type="ORF">OU5_0825</name>
</gene>
<dbReference type="PROSITE" id="PS50931">
    <property type="entry name" value="HTH_LYSR"/>
    <property type="match status" value="1"/>
</dbReference>
<dbReference type="InterPro" id="IPR036388">
    <property type="entry name" value="WH-like_DNA-bd_sf"/>
</dbReference>
<accession>A0A024E4N7</accession>
<dbReference type="Pfam" id="PF00126">
    <property type="entry name" value="HTH_1"/>
    <property type="match status" value="1"/>
</dbReference>
<evidence type="ECO:0000259" key="5">
    <source>
        <dbReference type="PROSITE" id="PS50931"/>
    </source>
</evidence>
<dbReference type="PANTHER" id="PTHR30537">
    <property type="entry name" value="HTH-TYPE TRANSCRIPTIONAL REGULATOR"/>
    <property type="match status" value="1"/>
</dbReference>
<dbReference type="Pfam" id="PF03466">
    <property type="entry name" value="LysR_substrate"/>
    <property type="match status" value="1"/>
</dbReference>
<evidence type="ECO:0000256" key="2">
    <source>
        <dbReference type="ARBA" id="ARBA00023015"/>
    </source>
</evidence>
<dbReference type="InterPro" id="IPR000847">
    <property type="entry name" value="LysR_HTH_N"/>
</dbReference>
<sequence>MFDWEDLRYFIVFAHEQSLSAAARKLKVDHATVARRISALESSLNLKLVDRRPRSYVITEDGERIAQLGRRMESESFAVQRSALAGQESFTGEVTVSAPPALACALIAPRIKALRTLHPQLSVQLIGSLDSASLSRREADIAVRLSRPKEPDLVARKVATVQFHLYGSADYLSKTAPEDLAFIAYDQTMEQTPQQVWLKQQAGDRPILLRSNDLNIQATIAQAGAGVAALPYFLGEHYGLQAMETVGAGLAREVWLVVHSDIRHTPSVQAVMSFLVSCFEN</sequence>
<dbReference type="GO" id="GO:0043565">
    <property type="term" value="F:sequence-specific DNA binding"/>
    <property type="evidence" value="ECO:0007669"/>
    <property type="project" value="TreeGrafter"/>
</dbReference>
<comment type="similarity">
    <text evidence="1">Belongs to the LysR transcriptional regulatory family.</text>
</comment>
<dbReference type="Gene3D" id="1.10.10.10">
    <property type="entry name" value="Winged helix-like DNA-binding domain superfamily/Winged helix DNA-binding domain"/>
    <property type="match status" value="1"/>
</dbReference>
<dbReference type="Proteomes" id="UP000026913">
    <property type="component" value="Chromosome"/>
</dbReference>
<evidence type="ECO:0000256" key="3">
    <source>
        <dbReference type="ARBA" id="ARBA00023125"/>
    </source>
</evidence>
<dbReference type="Gene3D" id="3.40.190.290">
    <property type="match status" value="1"/>
</dbReference>
<dbReference type="OrthoDB" id="570111at2"/>
<dbReference type="KEGG" id="pman:OU5_0825"/>